<reference evidence="2" key="1">
    <citation type="submission" date="2020-05" db="UniProtKB">
        <authorList>
            <consortium name="EnsemblMetazoa"/>
        </authorList>
    </citation>
    <scope>IDENTIFICATION</scope>
    <source>
        <strain evidence="2">Aabys</strain>
    </source>
</reference>
<sequence length="474" mass="55121">MFKNPGDFRFVGVVLLFALTVIVFGKVAEAKLFEENTKFCLRTEPMLLADIEKHKSPQGHNKSCEIVATLLTSLEKESFRNTMCKDHGSSHKDAFYFLKLYNGDLVGRGTYHEICKGEKNPLLAWIPYEMMQKYYAQELNPKERLNYMAKATDVSREKTELCHFRHSDLVENIPDNLFTCVVMIFEDNFYGLESSINVLVEIKPLMYELRNVTFMPWVNSTISYKTLLGRTYLKNPSRERKQIYGNFNYEYVEKVELNLSSIYQTGMRRLPLLFEHKNAVLKIDDKGIGGMDVKEKAYFGRKMEPKTKVRVDIIGQWAEDQQEFSADIYEYFGYGVKRFHNEMQHGNVTFMRIESTEPVYEMPEEDDIVIPQIHSIDGKPFERMTAAEDDDMFGAYNETDEDFRDDLEALFEDGMITDGIREDTENESDSNSGFYPWFILVVLIVGGILVGTVYLVSRHYGAKDERRRYKFTGI</sequence>
<gene>
    <name evidence="2" type="primary">101898722</name>
</gene>
<evidence type="ECO:0000256" key="1">
    <source>
        <dbReference type="SAM" id="Phobius"/>
    </source>
</evidence>
<organism evidence="2">
    <name type="scientific">Musca domestica</name>
    <name type="common">House fly</name>
    <dbReference type="NCBI Taxonomy" id="7370"/>
    <lineage>
        <taxon>Eukaryota</taxon>
        <taxon>Metazoa</taxon>
        <taxon>Ecdysozoa</taxon>
        <taxon>Arthropoda</taxon>
        <taxon>Hexapoda</taxon>
        <taxon>Insecta</taxon>
        <taxon>Pterygota</taxon>
        <taxon>Neoptera</taxon>
        <taxon>Endopterygota</taxon>
        <taxon>Diptera</taxon>
        <taxon>Brachycera</taxon>
        <taxon>Muscomorpha</taxon>
        <taxon>Muscoidea</taxon>
        <taxon>Muscidae</taxon>
        <taxon>Musca</taxon>
    </lineage>
</organism>
<dbReference type="OrthoDB" id="7718910at2759"/>
<keyword evidence="1" id="KW-1133">Transmembrane helix</keyword>
<accession>A0A1I8ME87</accession>
<keyword evidence="1" id="KW-0812">Transmembrane</keyword>
<dbReference type="KEGG" id="mde:101898722"/>
<dbReference type="eggNOG" id="ENOG502T76E">
    <property type="taxonomic scope" value="Eukaryota"/>
</dbReference>
<dbReference type="VEuPathDB" id="VectorBase:MDOMA2_013731"/>
<proteinExistence type="predicted"/>
<evidence type="ECO:0000313" key="2">
    <source>
        <dbReference type="EnsemblMetazoa" id="MDOA003995-PA"/>
    </source>
</evidence>
<feature type="transmembrane region" description="Helical" evidence="1">
    <location>
        <begin position="434"/>
        <end position="457"/>
    </location>
</feature>
<dbReference type="VEuPathDB" id="VectorBase:MDOA003995"/>
<dbReference type="RefSeq" id="XP_005185348.2">
    <property type="nucleotide sequence ID" value="XM_005185291.4"/>
</dbReference>
<name>A0A1I8ME87_MUSDO</name>
<keyword evidence="1" id="KW-0472">Membrane</keyword>
<dbReference type="STRING" id="7370.A0A1I8ME87"/>
<protein>
    <submittedName>
        <fullName evidence="2">Uncharacterized protein</fullName>
    </submittedName>
</protein>
<dbReference type="AlphaFoldDB" id="A0A1I8ME87"/>
<dbReference type="EnsemblMetazoa" id="MDOA003995-RA">
    <property type="protein sequence ID" value="MDOA003995-PA"/>
    <property type="gene ID" value="MDOA003995"/>
</dbReference>